<comment type="similarity">
    <text evidence="1">Belongs to the thiolase-like superfamily. Beta-ketoacyl-ACP synthases family.</text>
</comment>
<dbReference type="PANTHER" id="PTHR11712:SF336">
    <property type="entry name" value="3-OXOACYL-[ACYL-CARRIER-PROTEIN] SYNTHASE, MITOCHONDRIAL"/>
    <property type="match status" value="1"/>
</dbReference>
<dbReference type="PROSITE" id="PS00606">
    <property type="entry name" value="KS3_1"/>
    <property type="match status" value="1"/>
</dbReference>
<evidence type="ECO:0000259" key="3">
    <source>
        <dbReference type="PROSITE" id="PS52004"/>
    </source>
</evidence>
<proteinExistence type="inferred from homology"/>
<dbReference type="InterPro" id="IPR020841">
    <property type="entry name" value="PKS_Beta-ketoAc_synthase_dom"/>
</dbReference>
<dbReference type="GO" id="GO:0005829">
    <property type="term" value="C:cytosol"/>
    <property type="evidence" value="ECO:0007669"/>
    <property type="project" value="TreeGrafter"/>
</dbReference>
<keyword evidence="4" id="KW-0012">Acyltransferase</keyword>
<dbReference type="GO" id="GO:0004315">
    <property type="term" value="F:3-oxoacyl-[acyl-carrier-protein] synthase activity"/>
    <property type="evidence" value="ECO:0007669"/>
    <property type="project" value="UniProtKB-EC"/>
</dbReference>
<organism evidence="4">
    <name type="scientific">hydrocarbon metagenome</name>
    <dbReference type="NCBI Taxonomy" id="938273"/>
    <lineage>
        <taxon>unclassified sequences</taxon>
        <taxon>metagenomes</taxon>
        <taxon>ecological metagenomes</taxon>
    </lineage>
</organism>
<dbReference type="Gene3D" id="3.40.47.10">
    <property type="match status" value="2"/>
</dbReference>
<dbReference type="InterPro" id="IPR000794">
    <property type="entry name" value="Beta-ketoacyl_synthase"/>
</dbReference>
<sequence>MSVSNNQKVRVVITGVGLTAPNANNLKEFRDALLNQKSGITQMEVRYMGNVAVGNCNFDEHLYQKKKMRRRGTRVGSISIYCANEALKDSGLSLESVVKDRTGIYLGITEHGNVETENEIYELHQNNLDASLWSHHHNPRTVANTPAGEVSLNMGITGPAYTIGAACAAGNIGIIHGMQMLQLNEVDLALAGGVSESTGTFGIFAGFKSQGALGFHEDPTKASRPLDISRNGIVVSEGGAIFVLERLGDALKRDAKIYGEIAGYHVNSDAVDFVLPDTQRQIECMNAAMSKAKITASDVDIVNLHATGTTSGDINECEAVKVIFGQSENTYINCTKGFIGHAMGAAGALELAGNLPSFTDNKIHSCKYIEDIDPKCSLKNLVNGDPVEKDINFILSNSFGMLGINSVIIVKKCRE</sequence>
<dbReference type="PROSITE" id="PS52004">
    <property type="entry name" value="KS3_2"/>
    <property type="match status" value="1"/>
</dbReference>
<reference evidence="4" key="1">
    <citation type="journal article" date="2015" name="Proc. Natl. Acad. Sci. U.S.A.">
        <title>Networks of energetic and metabolic interactions define dynamics in microbial communities.</title>
        <authorList>
            <person name="Embree M."/>
            <person name="Liu J.K."/>
            <person name="Al-Bassam M.M."/>
            <person name="Zengler K."/>
        </authorList>
    </citation>
    <scope>NUCLEOTIDE SEQUENCE</scope>
</reference>
<keyword evidence="2 4" id="KW-0808">Transferase</keyword>
<comment type="caution">
    <text evidence="4">The sequence shown here is derived from an EMBL/GenBank/DDBJ whole genome shotgun (WGS) entry which is preliminary data.</text>
</comment>
<protein>
    <submittedName>
        <fullName evidence="4">3-oxoacyl-acp synthase, kasii</fullName>
        <ecNumber evidence="4">2.3.1.41</ecNumber>
    </submittedName>
</protein>
<name>A0A0W8FNE4_9ZZZZ</name>
<dbReference type="InterPro" id="IPR018201">
    <property type="entry name" value="Ketoacyl_synth_AS"/>
</dbReference>
<dbReference type="GO" id="GO:0006633">
    <property type="term" value="P:fatty acid biosynthetic process"/>
    <property type="evidence" value="ECO:0007669"/>
    <property type="project" value="InterPro"/>
</dbReference>
<dbReference type="InterPro" id="IPR014030">
    <property type="entry name" value="Ketoacyl_synth_N"/>
</dbReference>
<gene>
    <name evidence="4" type="ORF">ASZ90_007744</name>
</gene>
<dbReference type="CDD" id="cd00834">
    <property type="entry name" value="KAS_I_II"/>
    <property type="match status" value="1"/>
</dbReference>
<evidence type="ECO:0000256" key="1">
    <source>
        <dbReference type="ARBA" id="ARBA00008467"/>
    </source>
</evidence>
<accession>A0A0W8FNE4</accession>
<dbReference type="EMBL" id="LNQE01000964">
    <property type="protein sequence ID" value="KUG22461.1"/>
    <property type="molecule type" value="Genomic_DNA"/>
</dbReference>
<dbReference type="EC" id="2.3.1.41" evidence="4"/>
<dbReference type="InterPro" id="IPR016039">
    <property type="entry name" value="Thiolase-like"/>
</dbReference>
<dbReference type="SUPFAM" id="SSF53901">
    <property type="entry name" value="Thiolase-like"/>
    <property type="match status" value="2"/>
</dbReference>
<dbReference type="InterPro" id="IPR014031">
    <property type="entry name" value="Ketoacyl_synth_C"/>
</dbReference>
<dbReference type="Pfam" id="PF02801">
    <property type="entry name" value="Ketoacyl-synt_C"/>
    <property type="match status" value="1"/>
</dbReference>
<dbReference type="Pfam" id="PF00109">
    <property type="entry name" value="ketoacyl-synt"/>
    <property type="match status" value="1"/>
</dbReference>
<feature type="domain" description="Ketosynthase family 3 (KS3)" evidence="3">
    <location>
        <begin position="8"/>
        <end position="412"/>
    </location>
</feature>
<evidence type="ECO:0000256" key="2">
    <source>
        <dbReference type="ARBA" id="ARBA00022679"/>
    </source>
</evidence>
<evidence type="ECO:0000313" key="4">
    <source>
        <dbReference type="EMBL" id="KUG22461.1"/>
    </source>
</evidence>
<dbReference type="AlphaFoldDB" id="A0A0W8FNE4"/>
<dbReference type="PANTHER" id="PTHR11712">
    <property type="entry name" value="POLYKETIDE SYNTHASE-RELATED"/>
    <property type="match status" value="1"/>
</dbReference>
<dbReference type="SMART" id="SM00825">
    <property type="entry name" value="PKS_KS"/>
    <property type="match status" value="1"/>
</dbReference>